<dbReference type="EMBL" id="NOJY02000002">
    <property type="protein sequence ID" value="RDY29365.1"/>
    <property type="molecule type" value="Genomic_DNA"/>
</dbReference>
<dbReference type="GO" id="GO:0016301">
    <property type="term" value="F:kinase activity"/>
    <property type="evidence" value="ECO:0007669"/>
    <property type="project" value="UniProtKB-KW"/>
</dbReference>
<evidence type="ECO:0000256" key="6">
    <source>
        <dbReference type="ARBA" id="ARBA00022777"/>
    </source>
</evidence>
<keyword evidence="2" id="KW-0813">Transport</keyword>
<protein>
    <submittedName>
        <fullName evidence="8">PTS glucose transporter subunit IIA</fullName>
    </submittedName>
</protein>
<name>A0A371J9E9_9FIRM</name>
<dbReference type="FunFam" id="2.70.70.10:FF:000001">
    <property type="entry name" value="PTS system glucose-specific IIA component"/>
    <property type="match status" value="1"/>
</dbReference>
<dbReference type="PROSITE" id="PS00371">
    <property type="entry name" value="PTS_EIIA_TYPE_1_HIS"/>
    <property type="match status" value="1"/>
</dbReference>
<evidence type="ECO:0000256" key="3">
    <source>
        <dbReference type="ARBA" id="ARBA00022597"/>
    </source>
</evidence>
<evidence type="ECO:0000256" key="2">
    <source>
        <dbReference type="ARBA" id="ARBA00022448"/>
    </source>
</evidence>
<dbReference type="RefSeq" id="WP_094367969.1">
    <property type="nucleotide sequence ID" value="NZ_NOJY02000002.1"/>
</dbReference>
<evidence type="ECO:0000313" key="9">
    <source>
        <dbReference type="Proteomes" id="UP000215694"/>
    </source>
</evidence>
<feature type="domain" description="PTS EIIA type-1" evidence="7">
    <location>
        <begin position="37"/>
        <end position="141"/>
    </location>
</feature>
<evidence type="ECO:0000256" key="1">
    <source>
        <dbReference type="ARBA" id="ARBA00004496"/>
    </source>
</evidence>
<dbReference type="GO" id="GO:0009401">
    <property type="term" value="P:phosphoenolpyruvate-dependent sugar phosphotransferase system"/>
    <property type="evidence" value="ECO:0007669"/>
    <property type="project" value="UniProtKB-KW"/>
</dbReference>
<keyword evidence="9" id="KW-1185">Reference proteome</keyword>
<dbReference type="SUPFAM" id="SSF51261">
    <property type="entry name" value="Duplicated hybrid motif"/>
    <property type="match status" value="1"/>
</dbReference>
<evidence type="ECO:0000256" key="4">
    <source>
        <dbReference type="ARBA" id="ARBA00022679"/>
    </source>
</evidence>
<dbReference type="Pfam" id="PF00358">
    <property type="entry name" value="PTS_EIIA_1"/>
    <property type="match status" value="1"/>
</dbReference>
<keyword evidence="4" id="KW-0808">Transferase</keyword>
<evidence type="ECO:0000313" key="8">
    <source>
        <dbReference type="EMBL" id="RDY29365.1"/>
    </source>
</evidence>
<keyword evidence="5" id="KW-0598">Phosphotransferase system</keyword>
<gene>
    <name evidence="8" type="ORF">CHL78_001310</name>
</gene>
<dbReference type="Gene3D" id="2.70.70.10">
    <property type="entry name" value="Glucose Permease (Domain IIA)"/>
    <property type="match status" value="1"/>
</dbReference>
<dbReference type="AlphaFoldDB" id="A0A371J9E9"/>
<dbReference type="PANTHER" id="PTHR45008">
    <property type="entry name" value="PTS SYSTEM GLUCOSE-SPECIFIC EIIA COMPONENT"/>
    <property type="match status" value="1"/>
</dbReference>
<dbReference type="InterPro" id="IPR001127">
    <property type="entry name" value="PTS_EIIA_1_perm"/>
</dbReference>
<dbReference type="GO" id="GO:0005737">
    <property type="term" value="C:cytoplasm"/>
    <property type="evidence" value="ECO:0007669"/>
    <property type="project" value="UniProtKB-SubCell"/>
</dbReference>
<proteinExistence type="predicted"/>
<evidence type="ECO:0000256" key="5">
    <source>
        <dbReference type="ARBA" id="ARBA00022683"/>
    </source>
</evidence>
<keyword evidence="6" id="KW-0418">Kinase</keyword>
<sequence length="166" mass="18130">MGLFDVFKKSKSEENSNKNEILVPVNGELLNIESVPDQVFSTKMMGDGFGINPSDGNILSPVSGTVEMIFDTKHAIGLKTDEGLEVLIHIGIDTVGLQGEGFEVLVKALDRVKAGDKLINMDLDFIKKNAKSHISAVIFTNLEENKAVKVLPGKVHAKEENRIEIL</sequence>
<comment type="subcellular location">
    <subcellularLocation>
        <location evidence="1">Cytoplasm</location>
    </subcellularLocation>
</comment>
<keyword evidence="3 8" id="KW-0762">Sugar transport</keyword>
<comment type="caution">
    <text evidence="8">The sequence shown here is derived from an EMBL/GenBank/DDBJ whole genome shotgun (WGS) entry which is preliminary data.</text>
</comment>
<accession>A0A371J9E9</accession>
<dbReference type="Proteomes" id="UP000215694">
    <property type="component" value="Unassembled WGS sequence"/>
</dbReference>
<dbReference type="PROSITE" id="PS51093">
    <property type="entry name" value="PTS_EIIA_TYPE_1"/>
    <property type="match status" value="1"/>
</dbReference>
<reference evidence="8 9" key="1">
    <citation type="journal article" date="2017" name="Genome Announc.">
        <title>Draft Genome Sequence of Romboutsia weinsteinii sp. nov. Strain CCRI-19649(T) Isolated from Surface Water.</title>
        <authorList>
            <person name="Maheux A.F."/>
            <person name="Boudreau D.K."/>
            <person name="Berube E."/>
            <person name="Boissinot M."/>
            <person name="Cantin P."/>
            <person name="Raymond F."/>
            <person name="Corbeil J."/>
            <person name="Omar R.F."/>
            <person name="Bergeron M.G."/>
        </authorList>
    </citation>
    <scope>NUCLEOTIDE SEQUENCE [LARGE SCALE GENOMIC DNA]</scope>
    <source>
        <strain evidence="8 9">CCRI-19649</strain>
    </source>
</reference>
<evidence type="ECO:0000259" key="7">
    <source>
        <dbReference type="PROSITE" id="PS51093"/>
    </source>
</evidence>
<dbReference type="OrthoDB" id="92465at2"/>
<dbReference type="InterPro" id="IPR011055">
    <property type="entry name" value="Dup_hybrid_motif"/>
</dbReference>
<organism evidence="8 9">
    <name type="scientific">Romboutsia weinsteinii</name>
    <dbReference type="NCBI Taxonomy" id="2020949"/>
    <lineage>
        <taxon>Bacteria</taxon>
        <taxon>Bacillati</taxon>
        <taxon>Bacillota</taxon>
        <taxon>Clostridia</taxon>
        <taxon>Peptostreptococcales</taxon>
        <taxon>Peptostreptococcaceae</taxon>
        <taxon>Romboutsia</taxon>
    </lineage>
</organism>
<dbReference type="NCBIfam" id="TIGR00830">
    <property type="entry name" value="PTBA"/>
    <property type="match status" value="1"/>
</dbReference>
<dbReference type="InterPro" id="IPR050890">
    <property type="entry name" value="PTS_EIIA_component"/>
</dbReference>
<dbReference type="PANTHER" id="PTHR45008:SF1">
    <property type="entry name" value="PTS SYSTEM GLUCOSE-SPECIFIC EIIA COMPONENT"/>
    <property type="match status" value="1"/>
</dbReference>